<accession>A0A7W5FGR3</accession>
<dbReference type="RefSeq" id="WP_183223096.1">
    <property type="nucleotide sequence ID" value="NZ_BMPW01000019.1"/>
</dbReference>
<dbReference type="AlphaFoldDB" id="A0A7W5FGR3"/>
<dbReference type="EMBL" id="JACHXF010000012">
    <property type="protein sequence ID" value="MBB3097705.1"/>
    <property type="molecule type" value="Genomic_DNA"/>
</dbReference>
<reference evidence="1 2" key="1">
    <citation type="submission" date="2020-08" db="EMBL/GenBank/DDBJ databases">
        <title>Genomic Encyclopedia of Type Strains, Phase III (KMG-III): the genomes of soil and plant-associated and newly described type strains.</title>
        <authorList>
            <person name="Whitman W."/>
        </authorList>
    </citation>
    <scope>NUCLEOTIDE SEQUENCE [LARGE SCALE GENOMIC DNA]</scope>
    <source>
        <strain evidence="1 2">CECT 3287</strain>
    </source>
</reference>
<sequence>MSRYELKPVDPSVSCAVAGWERTFGTFFAQVWLTTNDNEDDAPDHDLGCDFREITEAKVIIDMLSEYAEIPDGLVDTLNADAAREGMCEVPAAVQIMSGYAPAPIDWDNFEPPF</sequence>
<evidence type="ECO:0000313" key="1">
    <source>
        <dbReference type="EMBL" id="MBB3097705.1"/>
    </source>
</evidence>
<evidence type="ECO:0000313" key="2">
    <source>
        <dbReference type="Proteomes" id="UP000590749"/>
    </source>
</evidence>
<dbReference type="Proteomes" id="UP000590749">
    <property type="component" value="Unassembled WGS sequence"/>
</dbReference>
<proteinExistence type="predicted"/>
<comment type="caution">
    <text evidence="1">The sequence shown here is derived from an EMBL/GenBank/DDBJ whole genome shotgun (WGS) entry which is preliminary data.</text>
</comment>
<organism evidence="1 2">
    <name type="scientific">Actinoplanes campanulatus</name>
    <dbReference type="NCBI Taxonomy" id="113559"/>
    <lineage>
        <taxon>Bacteria</taxon>
        <taxon>Bacillati</taxon>
        <taxon>Actinomycetota</taxon>
        <taxon>Actinomycetes</taxon>
        <taxon>Micromonosporales</taxon>
        <taxon>Micromonosporaceae</taxon>
        <taxon>Actinoplanes</taxon>
    </lineage>
</organism>
<name>A0A7W5FGR3_9ACTN</name>
<protein>
    <submittedName>
        <fullName evidence="1">Uncharacterized protein</fullName>
    </submittedName>
</protein>
<gene>
    <name evidence="1" type="ORF">FHR83_005389</name>
</gene>
<keyword evidence="2" id="KW-1185">Reference proteome</keyword>